<protein>
    <submittedName>
        <fullName evidence="8">DNA polymerase</fullName>
    </submittedName>
</protein>
<comment type="similarity">
    <text evidence="1">Belongs to the DNA polymerase type-Y family.</text>
</comment>
<keyword evidence="3" id="KW-0741">SOS mutagenesis</keyword>
<dbReference type="GO" id="GO:0006281">
    <property type="term" value="P:DNA repair"/>
    <property type="evidence" value="ECO:0007669"/>
    <property type="project" value="UniProtKB-KW"/>
</dbReference>
<dbReference type="InterPro" id="IPR036775">
    <property type="entry name" value="DNA_pol_Y-fam_lit_finger_sf"/>
</dbReference>
<evidence type="ECO:0000256" key="3">
    <source>
        <dbReference type="ARBA" id="ARBA00023199"/>
    </source>
</evidence>
<keyword evidence="4" id="KW-0234">DNA repair</keyword>
<dbReference type="Gene3D" id="3.40.1170.60">
    <property type="match status" value="1"/>
</dbReference>
<evidence type="ECO:0000313" key="9">
    <source>
        <dbReference type="Proteomes" id="UP000075221"/>
    </source>
</evidence>
<dbReference type="Proteomes" id="UP000075221">
    <property type="component" value="Chromosome"/>
</dbReference>
<dbReference type="InterPro" id="IPR043502">
    <property type="entry name" value="DNA/RNA_pol_sf"/>
</dbReference>
<dbReference type="GO" id="GO:0005829">
    <property type="term" value="C:cytosol"/>
    <property type="evidence" value="ECO:0007669"/>
    <property type="project" value="TreeGrafter"/>
</dbReference>
<dbReference type="InterPro" id="IPR043128">
    <property type="entry name" value="Rev_trsase/Diguanyl_cyclase"/>
</dbReference>
<gene>
    <name evidence="8" type="ORF">AXH35_00160</name>
</gene>
<dbReference type="PROSITE" id="PS50173">
    <property type="entry name" value="UMUC"/>
    <property type="match status" value="1"/>
</dbReference>
<comment type="function">
    <text evidence="6">Poorly processive, error-prone DNA polymerase involved in untargeted mutagenesis. Copies undamaged DNA at stalled replication forks, which arise in vivo from mismatched or misaligned primer ends. These misaligned primers can be extended by PolIV. Exhibits no 3'-5' exonuclease (proofreading) activity. May be involved in translesional synthesis, in conjunction with the beta clamp from PolIII.</text>
</comment>
<proteinExistence type="inferred from homology"/>
<organism evidence="8 9">
    <name type="scientific">Acidipropionibacterium acidipropionici</name>
    <dbReference type="NCBI Taxonomy" id="1748"/>
    <lineage>
        <taxon>Bacteria</taxon>
        <taxon>Bacillati</taxon>
        <taxon>Actinomycetota</taxon>
        <taxon>Actinomycetes</taxon>
        <taxon>Propionibacteriales</taxon>
        <taxon>Propionibacteriaceae</taxon>
        <taxon>Acidipropionibacterium</taxon>
    </lineage>
</organism>
<evidence type="ECO:0000256" key="5">
    <source>
        <dbReference type="ARBA" id="ARBA00023236"/>
    </source>
</evidence>
<dbReference type="Gene3D" id="3.30.70.270">
    <property type="match status" value="1"/>
</dbReference>
<keyword evidence="5" id="KW-0742">SOS response</keyword>
<dbReference type="Pfam" id="PF00817">
    <property type="entry name" value="IMS"/>
    <property type="match status" value="1"/>
</dbReference>
<reference evidence="8 9" key="1">
    <citation type="submission" date="2016-02" db="EMBL/GenBank/DDBJ databases">
        <title>Complete Genome Sequence of Propionibacterium acidipropionici ATCC 55737.</title>
        <authorList>
            <person name="Luna Flores C.H."/>
            <person name="Nielsen L.K."/>
            <person name="Marcellin E."/>
        </authorList>
    </citation>
    <scope>NUCLEOTIDE SEQUENCE [LARGE SCALE GENOMIC DNA]</scope>
    <source>
        <strain evidence="8 9">ATCC 55737</strain>
    </source>
</reference>
<evidence type="ECO:0000313" key="8">
    <source>
        <dbReference type="EMBL" id="AMS06891.1"/>
    </source>
</evidence>
<dbReference type="CDD" id="cd01700">
    <property type="entry name" value="PolY_Pol_V_umuC"/>
    <property type="match status" value="1"/>
</dbReference>
<dbReference type="SUPFAM" id="SSF56672">
    <property type="entry name" value="DNA/RNA polymerases"/>
    <property type="match status" value="1"/>
</dbReference>
<dbReference type="PANTHER" id="PTHR11076:SF34">
    <property type="entry name" value="PROTEIN UMUC"/>
    <property type="match status" value="1"/>
</dbReference>
<dbReference type="InterPro" id="IPR025188">
    <property type="entry name" value="DUF4113"/>
</dbReference>
<evidence type="ECO:0000256" key="1">
    <source>
        <dbReference type="ARBA" id="ARBA00010945"/>
    </source>
</evidence>
<dbReference type="Gene3D" id="3.30.1490.100">
    <property type="entry name" value="DNA polymerase, Y-family, little finger domain"/>
    <property type="match status" value="1"/>
</dbReference>
<dbReference type="InterPro" id="IPR017961">
    <property type="entry name" value="DNA_pol_Y-fam_little_finger"/>
</dbReference>
<evidence type="ECO:0000256" key="4">
    <source>
        <dbReference type="ARBA" id="ARBA00023204"/>
    </source>
</evidence>
<dbReference type="EMBL" id="CP014352">
    <property type="protein sequence ID" value="AMS06891.1"/>
    <property type="molecule type" value="Genomic_DNA"/>
</dbReference>
<accession>A0AAC8YHQ2</accession>
<feature type="domain" description="UmuC" evidence="7">
    <location>
        <begin position="18"/>
        <end position="203"/>
    </location>
</feature>
<evidence type="ECO:0000259" key="7">
    <source>
        <dbReference type="PROSITE" id="PS50173"/>
    </source>
</evidence>
<dbReference type="InterPro" id="IPR050116">
    <property type="entry name" value="DNA_polymerase-Y"/>
</dbReference>
<dbReference type="GO" id="GO:0009432">
    <property type="term" value="P:SOS response"/>
    <property type="evidence" value="ECO:0007669"/>
    <property type="project" value="UniProtKB-KW"/>
</dbReference>
<dbReference type="InterPro" id="IPR001126">
    <property type="entry name" value="UmuC"/>
</dbReference>
<evidence type="ECO:0000256" key="2">
    <source>
        <dbReference type="ARBA" id="ARBA00022763"/>
    </source>
</evidence>
<keyword evidence="2" id="KW-0227">DNA damage</keyword>
<dbReference type="Gene3D" id="1.10.150.20">
    <property type="entry name" value="5' to 3' exonuclease, C-terminal subdomain"/>
    <property type="match status" value="1"/>
</dbReference>
<sequence length="438" mass="47658">MPPSSPSMTDTSGAVDRIALVDVDSCYCACERIFHPELIGRPLVVLSNNDGAVVARSREAKDLGVEMGAAWFKIKAWAERHGVVARSSNYELYGSINARLNSILSRFSPHVEVYSIDEAFIGLHGSPDQILATGRAIRARIAHDLGIPVSVGIGPSHTLAKLCSHGAKHTPSLGGVASADSFSPTRWDRVLGATPVADLWGVGPRLDKRLARMGIRTALQLRDADPGHMRRVFSVLVERTVLELRGVDCIQIDDRDADRIGQIMYSRSFSTPVTTRDEMHQVLAIYAQNAARRLRAQHSTAGALWAFASTSWYTQPVHHVSAQTSLPGRTDDPAVIVKAACRLLLDRIEEGRRYVRAGIALSEITPAGVQEMLDPFQPDPRAAIIGPLVDQVNRAVGRGSIGLGWAGLATPPGWQMRREKLSERATTSWAELARVSAH</sequence>
<dbReference type="Pfam" id="PF13438">
    <property type="entry name" value="DUF4113"/>
    <property type="match status" value="1"/>
</dbReference>
<dbReference type="PANTHER" id="PTHR11076">
    <property type="entry name" value="DNA REPAIR POLYMERASE UMUC / TRANSFERASE FAMILY MEMBER"/>
    <property type="match status" value="1"/>
</dbReference>
<name>A0AAC8YHQ2_9ACTN</name>
<dbReference type="GO" id="GO:0003887">
    <property type="term" value="F:DNA-directed DNA polymerase activity"/>
    <property type="evidence" value="ECO:0007669"/>
    <property type="project" value="TreeGrafter"/>
</dbReference>
<dbReference type="GO" id="GO:0042276">
    <property type="term" value="P:error-prone translesion synthesis"/>
    <property type="evidence" value="ECO:0007669"/>
    <property type="project" value="TreeGrafter"/>
</dbReference>
<evidence type="ECO:0000256" key="6">
    <source>
        <dbReference type="ARBA" id="ARBA00025589"/>
    </source>
</evidence>
<dbReference type="GO" id="GO:0003684">
    <property type="term" value="F:damaged DNA binding"/>
    <property type="evidence" value="ECO:0007669"/>
    <property type="project" value="InterPro"/>
</dbReference>
<dbReference type="Pfam" id="PF11799">
    <property type="entry name" value="IMS_C"/>
    <property type="match status" value="1"/>
</dbReference>
<dbReference type="AlphaFoldDB" id="A0AAC8YHQ2"/>